<dbReference type="Gene3D" id="1.20.1110.10">
    <property type="entry name" value="Calcium-transporting ATPase, transmembrane domain"/>
    <property type="match status" value="1"/>
</dbReference>
<keyword evidence="2" id="KW-1003">Cell membrane</keyword>
<dbReference type="PANTHER" id="PTHR43294">
    <property type="entry name" value="SODIUM/POTASSIUM-TRANSPORTING ATPASE SUBUNIT ALPHA"/>
    <property type="match status" value="1"/>
</dbReference>
<dbReference type="GO" id="GO:1990573">
    <property type="term" value="P:potassium ion import across plasma membrane"/>
    <property type="evidence" value="ECO:0007669"/>
    <property type="project" value="TreeGrafter"/>
</dbReference>
<protein>
    <submittedName>
        <fullName evidence="7">Cation-transporting P-type ATPase N-terminal domain-containing protein</fullName>
    </submittedName>
</protein>
<dbReference type="GO" id="GO:0006883">
    <property type="term" value="P:intracellular sodium ion homeostasis"/>
    <property type="evidence" value="ECO:0007669"/>
    <property type="project" value="TreeGrafter"/>
</dbReference>
<name>A0A915CEA2_PARUN</name>
<dbReference type="WBParaSite" id="PgR132X_g020_t01">
    <property type="protein sequence ID" value="PgR132X_g020_t01"/>
    <property type="gene ID" value="PgR132X_g020"/>
</dbReference>
<dbReference type="SMART" id="SM00831">
    <property type="entry name" value="Cation_ATPase_N"/>
    <property type="match status" value="1"/>
</dbReference>
<evidence type="ECO:0000313" key="6">
    <source>
        <dbReference type="Proteomes" id="UP000887569"/>
    </source>
</evidence>
<feature type="compositionally biased region" description="Basic residues" evidence="3">
    <location>
        <begin position="54"/>
        <end position="64"/>
    </location>
</feature>
<dbReference type="Gene3D" id="2.70.150.10">
    <property type="entry name" value="Calcium-transporting ATPase, cytoplasmic transduction domain A"/>
    <property type="match status" value="1"/>
</dbReference>
<dbReference type="GO" id="GO:0005391">
    <property type="term" value="F:P-type sodium:potassium-exchanging transporter activity"/>
    <property type="evidence" value="ECO:0007669"/>
    <property type="project" value="TreeGrafter"/>
</dbReference>
<evidence type="ECO:0000256" key="3">
    <source>
        <dbReference type="SAM" id="MobiDB-lite"/>
    </source>
</evidence>
<feature type="transmembrane region" description="Helical" evidence="4">
    <location>
        <begin position="151"/>
        <end position="172"/>
    </location>
</feature>
<feature type="domain" description="Cation-transporting P-type ATPase N-terminal" evidence="5">
    <location>
        <begin position="78"/>
        <end position="171"/>
    </location>
</feature>
<reference evidence="7" key="1">
    <citation type="submission" date="2022-11" db="UniProtKB">
        <authorList>
            <consortium name="WormBaseParasite"/>
        </authorList>
    </citation>
    <scope>IDENTIFICATION</scope>
</reference>
<dbReference type="InterPro" id="IPR050510">
    <property type="entry name" value="Cation_transp_ATPase_P-type"/>
</dbReference>
<feature type="region of interest" description="Disordered" evidence="3">
    <location>
        <begin position="1"/>
        <end position="65"/>
    </location>
</feature>
<dbReference type="GO" id="GO:1902600">
    <property type="term" value="P:proton transmembrane transport"/>
    <property type="evidence" value="ECO:0007669"/>
    <property type="project" value="TreeGrafter"/>
</dbReference>
<evidence type="ECO:0000256" key="4">
    <source>
        <dbReference type="SAM" id="Phobius"/>
    </source>
</evidence>
<sequence length="208" mass="23039">MDPQSGRTESYRAATLSRADYNDRPAKPNDQLPTKQPDAQVENVPQQDSAPIAKRTKAAGKKGRRTELTELKQEMKMDEHVVPIEQLVARLQTNLEKVPVLTMFGSQYHADSTDCRGLTDAQAAAAIARDGPNALSPPKKVPEWVKFCKNLFGGFAMLLWIGAFLCFVAYAVDAFPMEYPSKDNMALYETSRAMTTAWVARLNNVTSA</sequence>
<dbReference type="InterPro" id="IPR023298">
    <property type="entry name" value="ATPase_P-typ_TM_dom_sf"/>
</dbReference>
<dbReference type="GO" id="GO:0005886">
    <property type="term" value="C:plasma membrane"/>
    <property type="evidence" value="ECO:0007669"/>
    <property type="project" value="UniProtKB-SubCell"/>
</dbReference>
<keyword evidence="6" id="KW-1185">Reference proteome</keyword>
<dbReference type="AlphaFoldDB" id="A0A915CEA2"/>
<dbReference type="Pfam" id="PF00690">
    <property type="entry name" value="Cation_ATPase_N"/>
    <property type="match status" value="1"/>
</dbReference>
<dbReference type="SUPFAM" id="SSF81665">
    <property type="entry name" value="Calcium ATPase, transmembrane domain M"/>
    <property type="match status" value="1"/>
</dbReference>
<proteinExistence type="predicted"/>
<evidence type="ECO:0000259" key="5">
    <source>
        <dbReference type="SMART" id="SM00831"/>
    </source>
</evidence>
<evidence type="ECO:0000256" key="2">
    <source>
        <dbReference type="ARBA" id="ARBA00022475"/>
    </source>
</evidence>
<dbReference type="GO" id="GO:0030007">
    <property type="term" value="P:intracellular potassium ion homeostasis"/>
    <property type="evidence" value="ECO:0007669"/>
    <property type="project" value="TreeGrafter"/>
</dbReference>
<dbReference type="GO" id="GO:0036376">
    <property type="term" value="P:sodium ion export across plasma membrane"/>
    <property type="evidence" value="ECO:0007669"/>
    <property type="project" value="TreeGrafter"/>
</dbReference>
<evidence type="ECO:0000256" key="1">
    <source>
        <dbReference type="ARBA" id="ARBA00004651"/>
    </source>
</evidence>
<keyword evidence="4" id="KW-1133">Transmembrane helix</keyword>
<dbReference type="Proteomes" id="UP000887569">
    <property type="component" value="Unplaced"/>
</dbReference>
<organism evidence="6 7">
    <name type="scientific">Parascaris univalens</name>
    <name type="common">Nematode worm</name>
    <dbReference type="NCBI Taxonomy" id="6257"/>
    <lineage>
        <taxon>Eukaryota</taxon>
        <taxon>Metazoa</taxon>
        <taxon>Ecdysozoa</taxon>
        <taxon>Nematoda</taxon>
        <taxon>Chromadorea</taxon>
        <taxon>Rhabditida</taxon>
        <taxon>Spirurina</taxon>
        <taxon>Ascaridomorpha</taxon>
        <taxon>Ascaridoidea</taxon>
        <taxon>Ascarididae</taxon>
        <taxon>Parascaris</taxon>
    </lineage>
</organism>
<keyword evidence="4" id="KW-0472">Membrane</keyword>
<dbReference type="PANTHER" id="PTHR43294:SF13">
    <property type="entry name" value="SODIUM_POTASSIUM-TRANSPORTING ATPASE SUBUNIT ALPHA"/>
    <property type="match status" value="1"/>
</dbReference>
<comment type="subcellular location">
    <subcellularLocation>
        <location evidence="1">Cell membrane</location>
        <topology evidence="1">Multi-pass membrane protein</topology>
    </subcellularLocation>
</comment>
<dbReference type="InterPro" id="IPR004014">
    <property type="entry name" value="ATPase_P-typ_cation-transptr_N"/>
</dbReference>
<accession>A0A915CEA2</accession>
<keyword evidence="4" id="KW-0812">Transmembrane</keyword>
<evidence type="ECO:0000313" key="7">
    <source>
        <dbReference type="WBParaSite" id="PgR132X_g020_t01"/>
    </source>
</evidence>